<dbReference type="EMBL" id="VSSQ01019510">
    <property type="protein sequence ID" value="MPM63602.1"/>
    <property type="molecule type" value="Genomic_DNA"/>
</dbReference>
<protein>
    <submittedName>
        <fullName evidence="1">Uncharacterized protein</fullName>
    </submittedName>
</protein>
<dbReference type="Pfam" id="PF10712">
    <property type="entry name" value="NAD-GH"/>
    <property type="match status" value="1"/>
</dbReference>
<comment type="caution">
    <text evidence="1">The sequence shown here is derived from an EMBL/GenBank/DDBJ whole genome shotgun (WGS) entry which is preliminary data.</text>
</comment>
<dbReference type="AlphaFoldDB" id="A0A645BE34"/>
<reference evidence="1" key="1">
    <citation type="submission" date="2019-08" db="EMBL/GenBank/DDBJ databases">
        <authorList>
            <person name="Kucharzyk K."/>
            <person name="Murdoch R.W."/>
            <person name="Higgins S."/>
            <person name="Loffler F."/>
        </authorList>
    </citation>
    <scope>NUCLEOTIDE SEQUENCE</scope>
</reference>
<dbReference type="InterPro" id="IPR019651">
    <property type="entry name" value="Glutamate_DH_NAD-spec"/>
</dbReference>
<gene>
    <name evidence="1" type="ORF">SDC9_110483</name>
</gene>
<evidence type="ECO:0000313" key="1">
    <source>
        <dbReference type="EMBL" id="MPM63602.1"/>
    </source>
</evidence>
<accession>A0A645BE34</accession>
<proteinExistence type="predicted"/>
<name>A0A645BE34_9ZZZZ</name>
<sequence>MHLAQCSHQHIDGTAFNGGQHIAIHIQRALRGHEQALGIHARFNHGALLHVMLCGGKAFFQHAGDLVVRQAVGWLHIHLGLHAAGLLLGGHAEQAVRIHGEGHADARRACSHGRNAAQLEARQAAAVLHQIALALHHMDRHGGLAIFVGGEVLRLGGGNGFVAADDALDQATHGLDAQRQRDHVEQQQVACGVIARELIGLDGGAQRHHLIGIKVGERRLAEEFLHCLLHLQHARGATDHHHALHFVARDLRITQRLAHRRQRALGERCRCGIEIFAAHIQAQVLATKMRAERGQRRCRQRFLAGTRCDAHRCFFCGRGGRCAQLRQCPFGQSSVVVITAQCRIATRSDDFENAFRQTQHRDVERAATQVIHGIDAFGGIVQAVGNRRCRRFIDESQQVQARQLGRVLGGLALGIVEICWHGDHRTIDVVVEAVFGAKTQRGQNFRAHLHGGFLPACGLDRHHALPGQRIGQRITVGNVVEATAHQALDGCNCVLWVAGARAQRVVTNLPAVVGHIAHDRRKQHPALVIRQAFRNAVAHGCYEGMRGAQVNAHRDPPLMGIGGLTGF</sequence>
<organism evidence="1">
    <name type="scientific">bioreactor metagenome</name>
    <dbReference type="NCBI Taxonomy" id="1076179"/>
    <lineage>
        <taxon>unclassified sequences</taxon>
        <taxon>metagenomes</taxon>
        <taxon>ecological metagenomes</taxon>
    </lineage>
</organism>